<evidence type="ECO:0000313" key="1">
    <source>
        <dbReference type="EMBL" id="AGG88075.1"/>
    </source>
</evidence>
<reference evidence="1 2" key="1">
    <citation type="submission" date="2012-04" db="EMBL/GenBank/DDBJ databases">
        <title>Complete genome of Rhodanobacter sp. 2APBS1.</title>
        <authorList>
            <consortium name="US DOE Joint Genome Institute"/>
            <person name="Huntemann M."/>
            <person name="Wei C.-L."/>
            <person name="Han J."/>
            <person name="Detter J.C."/>
            <person name="Han C."/>
            <person name="Tapia R."/>
            <person name="Munk A.C.C."/>
            <person name="Chen A."/>
            <person name="Krypides N."/>
            <person name="Mavromatis K."/>
            <person name="Markowitz V."/>
            <person name="Szeto E."/>
            <person name="Ivanova N."/>
            <person name="Mikhailova N."/>
            <person name="Ovchinnikova G."/>
            <person name="Pagani I."/>
            <person name="Pati A."/>
            <person name="Goodwin L."/>
            <person name="Peters L."/>
            <person name="Pitluck S."/>
            <person name="Woyke T."/>
            <person name="Prakash O."/>
            <person name="Elkins J."/>
            <person name="Brown S."/>
            <person name="Palumbo A."/>
            <person name="Hemme C."/>
            <person name="Zhou J."/>
            <person name="Watson D."/>
            <person name="Jardine P."/>
            <person name="Kostka J."/>
            <person name="Green S."/>
        </authorList>
    </citation>
    <scope>NUCLEOTIDE SEQUENCE [LARGE SCALE GENOMIC DNA]</scope>
    <source>
        <strain evidence="1 2">2APBS1</strain>
    </source>
</reference>
<name>M4NBP3_9GAMM</name>
<accession>M4NBP3</accession>
<dbReference type="Proteomes" id="UP000011859">
    <property type="component" value="Chromosome"/>
</dbReference>
<sequence length="98" mass="11526">MTVPRPQRLPHVALDLVLRDREALKIEQLLDLAVRRQPLRILDGVGYRICIEALRETVAIEQPRVMLSRWLGMVPDRWLKPLREITSNLIYHHSWRGA</sequence>
<organism evidence="1 2">
    <name type="scientific">Rhodanobacter denitrificans</name>
    <dbReference type="NCBI Taxonomy" id="666685"/>
    <lineage>
        <taxon>Bacteria</taxon>
        <taxon>Pseudomonadati</taxon>
        <taxon>Pseudomonadota</taxon>
        <taxon>Gammaproteobacteria</taxon>
        <taxon>Lysobacterales</taxon>
        <taxon>Rhodanobacteraceae</taxon>
        <taxon>Rhodanobacter</taxon>
    </lineage>
</organism>
<gene>
    <name evidence="1" type="ORF">R2APBS1_0914</name>
</gene>
<evidence type="ECO:0000313" key="2">
    <source>
        <dbReference type="Proteomes" id="UP000011859"/>
    </source>
</evidence>
<dbReference type="RefSeq" id="WP_015447040.1">
    <property type="nucleotide sequence ID" value="NC_020541.1"/>
</dbReference>
<protein>
    <submittedName>
        <fullName evidence="1">Uncharacterized protein</fullName>
    </submittedName>
</protein>
<proteinExistence type="predicted"/>
<dbReference type="KEGG" id="rhd:R2APBS1_0914"/>
<dbReference type="OrthoDB" id="932345at2"/>
<dbReference type="HOGENOM" id="CLU_2331786_0_0_6"/>
<dbReference type="STRING" id="666685.R2APBS1_0914"/>
<dbReference type="AlphaFoldDB" id="M4NBP3"/>
<dbReference type="EMBL" id="CP003470">
    <property type="protein sequence ID" value="AGG88075.1"/>
    <property type="molecule type" value="Genomic_DNA"/>
</dbReference>
<keyword evidence="2" id="KW-1185">Reference proteome</keyword>